<reference evidence="1 2" key="1">
    <citation type="submission" date="2019-02" db="EMBL/GenBank/DDBJ databases">
        <title>Deep-cultivation of Planctomycetes and their phenomic and genomic characterization uncovers novel biology.</title>
        <authorList>
            <person name="Wiegand S."/>
            <person name="Jogler M."/>
            <person name="Boedeker C."/>
            <person name="Pinto D."/>
            <person name="Vollmers J."/>
            <person name="Rivas-Marin E."/>
            <person name="Kohn T."/>
            <person name="Peeters S.H."/>
            <person name="Heuer A."/>
            <person name="Rast P."/>
            <person name="Oberbeckmann S."/>
            <person name="Bunk B."/>
            <person name="Jeske O."/>
            <person name="Meyerdierks A."/>
            <person name="Storesund J.E."/>
            <person name="Kallscheuer N."/>
            <person name="Luecker S."/>
            <person name="Lage O.M."/>
            <person name="Pohl T."/>
            <person name="Merkel B.J."/>
            <person name="Hornburger P."/>
            <person name="Mueller R.-W."/>
            <person name="Bruemmer F."/>
            <person name="Labrenz M."/>
            <person name="Spormann A.M."/>
            <person name="Op Den Camp H."/>
            <person name="Overmann J."/>
            <person name="Amann R."/>
            <person name="Jetten M.S.M."/>
            <person name="Mascher T."/>
            <person name="Medema M.H."/>
            <person name="Devos D.P."/>
            <person name="Kaster A.-K."/>
            <person name="Ovreas L."/>
            <person name="Rohde M."/>
            <person name="Galperin M.Y."/>
            <person name="Jogler C."/>
        </authorList>
    </citation>
    <scope>NUCLEOTIDE SEQUENCE [LARGE SCALE GENOMIC DNA]</scope>
    <source>
        <strain evidence="1 2">Pla52n</strain>
    </source>
</reference>
<name>A0A5C5ZQQ0_9BACT</name>
<dbReference type="EMBL" id="SJPN01000026">
    <property type="protein sequence ID" value="TWT89237.1"/>
    <property type="molecule type" value="Genomic_DNA"/>
</dbReference>
<sequence>MITCRSAGQTWKLAECKISSAISIVVDRSLINAAEGPIGFDVATNQEVVASVSNHHINVVKACDAVGGTGLAIDRDVASVVRIIQCVGATRPIDGSGHAGSRMEHKQIALITTR</sequence>
<dbReference type="AlphaFoldDB" id="A0A5C5ZQQ0"/>
<organism evidence="1 2">
    <name type="scientific">Stieleria varia</name>
    <dbReference type="NCBI Taxonomy" id="2528005"/>
    <lineage>
        <taxon>Bacteria</taxon>
        <taxon>Pseudomonadati</taxon>
        <taxon>Planctomycetota</taxon>
        <taxon>Planctomycetia</taxon>
        <taxon>Pirellulales</taxon>
        <taxon>Pirellulaceae</taxon>
        <taxon>Stieleria</taxon>
    </lineage>
</organism>
<accession>A0A5C5ZQQ0</accession>
<proteinExistence type="predicted"/>
<evidence type="ECO:0000313" key="2">
    <source>
        <dbReference type="Proteomes" id="UP000320176"/>
    </source>
</evidence>
<evidence type="ECO:0000313" key="1">
    <source>
        <dbReference type="EMBL" id="TWT89237.1"/>
    </source>
</evidence>
<dbReference type="Proteomes" id="UP000320176">
    <property type="component" value="Unassembled WGS sequence"/>
</dbReference>
<gene>
    <name evidence="1" type="ORF">Pla52n_68710</name>
</gene>
<keyword evidence="2" id="KW-1185">Reference proteome</keyword>
<protein>
    <submittedName>
        <fullName evidence="1">Uncharacterized protein</fullName>
    </submittedName>
</protein>
<comment type="caution">
    <text evidence="1">The sequence shown here is derived from an EMBL/GenBank/DDBJ whole genome shotgun (WGS) entry which is preliminary data.</text>
</comment>